<protein>
    <submittedName>
        <fullName evidence="4">Adenosylmethionine-8-amino-7-oxononanoate aminotransferase</fullName>
    </submittedName>
</protein>
<dbReference type="Proteomes" id="UP000199614">
    <property type="component" value="Unassembled WGS sequence"/>
</dbReference>
<dbReference type="InterPro" id="IPR015424">
    <property type="entry name" value="PyrdxlP-dep_Trfase"/>
</dbReference>
<dbReference type="InterPro" id="IPR015422">
    <property type="entry name" value="PyrdxlP-dep_Trfase_small"/>
</dbReference>
<comment type="similarity">
    <text evidence="1 3">Belongs to the class-III pyridoxal-phosphate-dependent aminotransferase family.</text>
</comment>
<keyword evidence="2 3" id="KW-0663">Pyridoxal phosphate</keyword>
<organism evidence="4 5">
    <name type="scientific">Pseudonocardia ammonioxydans</name>
    <dbReference type="NCBI Taxonomy" id="260086"/>
    <lineage>
        <taxon>Bacteria</taxon>
        <taxon>Bacillati</taxon>
        <taxon>Actinomycetota</taxon>
        <taxon>Actinomycetes</taxon>
        <taxon>Pseudonocardiales</taxon>
        <taxon>Pseudonocardiaceae</taxon>
        <taxon>Pseudonocardia</taxon>
    </lineage>
</organism>
<sequence length="431" mass="45839">MRPDGRGCLRAYRERMSAFWHPFAAMHSVRDSTVTITRGEDVWVFDDAGTRYLDATASLWYANVGHGRREIVDAVAAQMYELEAYSTFTDFANEPALRLADEIAARAPLDGGKVFFTSGGGDSIETAAKLAREYFAAVGEPQRTVLLHREHSYHGTHGLGTSLAGIPGNRLGAPFTPDVVQTPWDDAAGLEKAIVDVGPERVAAFFCEPVIGAGGVLPPPEGYIEAAAEVCRRHGVLFVADAVICGFGRLGNWFGIEKFGVRPDIAVFAKGVTSGYQPLGGIVASGRVAAPFWDEPGRVFRHGQTYAGHPAACAAGSATIALMEREGLLERADALAPQLLERLQGIADHPLVAHARGGVGVLGALALDPERLAATPDLPQRVFRAARERGVLIRPMGSAIGYSPPLTVTAEHLDLLAEATRAGLDDVAAAL</sequence>
<dbReference type="AlphaFoldDB" id="A0A1I5CXE8"/>
<dbReference type="GO" id="GO:0030170">
    <property type="term" value="F:pyridoxal phosphate binding"/>
    <property type="evidence" value="ECO:0007669"/>
    <property type="project" value="InterPro"/>
</dbReference>
<dbReference type="InterPro" id="IPR005814">
    <property type="entry name" value="Aminotrans_3"/>
</dbReference>
<dbReference type="EMBL" id="FOUY01000024">
    <property type="protein sequence ID" value="SFN91632.1"/>
    <property type="molecule type" value="Genomic_DNA"/>
</dbReference>
<evidence type="ECO:0000256" key="1">
    <source>
        <dbReference type="ARBA" id="ARBA00008954"/>
    </source>
</evidence>
<evidence type="ECO:0000313" key="4">
    <source>
        <dbReference type="EMBL" id="SFN91632.1"/>
    </source>
</evidence>
<proteinExistence type="inferred from homology"/>
<dbReference type="Gene3D" id="3.90.1150.10">
    <property type="entry name" value="Aspartate Aminotransferase, domain 1"/>
    <property type="match status" value="1"/>
</dbReference>
<dbReference type="InterPro" id="IPR015421">
    <property type="entry name" value="PyrdxlP-dep_Trfase_major"/>
</dbReference>
<dbReference type="PANTHER" id="PTHR43094">
    <property type="entry name" value="AMINOTRANSFERASE"/>
    <property type="match status" value="1"/>
</dbReference>
<keyword evidence="4" id="KW-0808">Transferase</keyword>
<keyword evidence="5" id="KW-1185">Reference proteome</keyword>
<dbReference type="PIRSF" id="PIRSF000521">
    <property type="entry name" value="Transaminase_4ab_Lys_Orn"/>
    <property type="match status" value="1"/>
</dbReference>
<dbReference type="Gene3D" id="3.40.640.10">
    <property type="entry name" value="Type I PLP-dependent aspartate aminotransferase-like (Major domain)"/>
    <property type="match status" value="1"/>
</dbReference>
<dbReference type="CDD" id="cd00610">
    <property type="entry name" value="OAT_like"/>
    <property type="match status" value="1"/>
</dbReference>
<evidence type="ECO:0000313" key="5">
    <source>
        <dbReference type="Proteomes" id="UP000199614"/>
    </source>
</evidence>
<dbReference type="GO" id="GO:0008483">
    <property type="term" value="F:transaminase activity"/>
    <property type="evidence" value="ECO:0007669"/>
    <property type="project" value="UniProtKB-KW"/>
</dbReference>
<keyword evidence="4" id="KW-0032">Aminotransferase</keyword>
<evidence type="ECO:0000256" key="2">
    <source>
        <dbReference type="ARBA" id="ARBA00022898"/>
    </source>
</evidence>
<dbReference type="STRING" id="260086.SAMN05216207_102466"/>
<reference evidence="4 5" key="1">
    <citation type="submission" date="2016-10" db="EMBL/GenBank/DDBJ databases">
        <authorList>
            <person name="de Groot N.N."/>
        </authorList>
    </citation>
    <scope>NUCLEOTIDE SEQUENCE [LARGE SCALE GENOMIC DNA]</scope>
    <source>
        <strain evidence="4 5">CGMCC 4.1877</strain>
    </source>
</reference>
<gene>
    <name evidence="4" type="ORF">SAMN05216207_102466</name>
</gene>
<dbReference type="SUPFAM" id="SSF53383">
    <property type="entry name" value="PLP-dependent transferases"/>
    <property type="match status" value="1"/>
</dbReference>
<dbReference type="PANTHER" id="PTHR43094:SF1">
    <property type="entry name" value="AMINOTRANSFERASE CLASS-III"/>
    <property type="match status" value="1"/>
</dbReference>
<name>A0A1I5CXE8_PSUAM</name>
<accession>A0A1I5CXE8</accession>
<dbReference type="Pfam" id="PF00202">
    <property type="entry name" value="Aminotran_3"/>
    <property type="match status" value="1"/>
</dbReference>
<evidence type="ECO:0000256" key="3">
    <source>
        <dbReference type="RuleBase" id="RU003560"/>
    </source>
</evidence>